<dbReference type="Proteomes" id="UP000799640">
    <property type="component" value="Unassembled WGS sequence"/>
</dbReference>
<feature type="compositionally biased region" description="Polar residues" evidence="5">
    <location>
        <begin position="270"/>
        <end position="281"/>
    </location>
</feature>
<dbReference type="SMART" id="SM00356">
    <property type="entry name" value="ZnF_C3H1"/>
    <property type="match status" value="1"/>
</dbReference>
<dbReference type="AlphaFoldDB" id="A0A6G1HXI1"/>
<gene>
    <name evidence="7" type="ORF">EJ06DRAFT_430995</name>
</gene>
<feature type="compositionally biased region" description="Polar residues" evidence="5">
    <location>
        <begin position="313"/>
        <end position="331"/>
    </location>
</feature>
<evidence type="ECO:0000256" key="5">
    <source>
        <dbReference type="SAM" id="MobiDB-lite"/>
    </source>
</evidence>
<keyword evidence="2 4" id="KW-0863">Zinc-finger</keyword>
<dbReference type="PROSITE" id="PS50103">
    <property type="entry name" value="ZF_C3H1"/>
    <property type="match status" value="1"/>
</dbReference>
<feature type="region of interest" description="Disordered" evidence="5">
    <location>
        <begin position="220"/>
        <end position="400"/>
    </location>
</feature>
<feature type="compositionally biased region" description="Polar residues" evidence="5">
    <location>
        <begin position="580"/>
        <end position="601"/>
    </location>
</feature>
<keyword evidence="8" id="KW-1185">Reference proteome</keyword>
<evidence type="ECO:0000256" key="3">
    <source>
        <dbReference type="ARBA" id="ARBA00022833"/>
    </source>
</evidence>
<evidence type="ECO:0000256" key="2">
    <source>
        <dbReference type="ARBA" id="ARBA00022771"/>
    </source>
</evidence>
<feature type="compositionally biased region" description="Low complexity" evidence="5">
    <location>
        <begin position="715"/>
        <end position="725"/>
    </location>
</feature>
<keyword evidence="1 4" id="KW-0479">Metal-binding</keyword>
<feature type="compositionally biased region" description="Basic and acidic residues" evidence="5">
    <location>
        <begin position="730"/>
        <end position="741"/>
    </location>
</feature>
<sequence length="793" mass="87232">MMISNSSPATTPDTIGSSETSSSEYTDSEYESESSEEPSPLPQSRPHDALQAVRYDVIKAVWLPRNVASKPDTIRTALKEFWDVVRAIRDRWKTEMDALKKAGENKQDSQLPALKERVEKQRSAVEIALSTAVEFGHPAVMRLLSQNMPLILTMYQFLVDRVRENDYSGRAVVTICKFLLTCGLTSEALETGNLNKVFSRFTKRGSDEIKALVKQITEAAAAESKNAKPTSKPTKLEESKDGKGSETAVGVKRPRMDGANPPPAKRVAPTTASMDLGNKSTVPKRPTVPSSSSDKVASNPATKPKTPAAASSFFTSLPTAQTKTAPSTTAVASMKPKAKIGVPEKKRPVAAPGPTKPVFSFSETMANLTKAREPERTVKKEEKLPPETPEERAKRLRKEERRKLRVTWKTDAALVDVRYFSRDPSEFPGSSSNTRDVKDGKEKEGLAFKRHMDVTDIEEEDDQPLEHTFFEFTYPSLVDFSGVGEKEREINYERFGGQKKVESPERLAQEERETTTLMVTYFARSDIPPSPREPPNPYTGVPLETKMFGNPPDTVMQRMAALQPQQAPDIMNILKAIQGSQPEQPTEQSYQQPTLALQSSFQPPQPQPAAQPNSIESILAQMTGSSIAQPAPAAPQYAQYQAPAPVAQVQPPARGQESDIKSILEALNMHAQPMQQPTTAAQSFAPAATPSMSNSSAMEIMARLGVNVATIPGFAPSAVAPSSSSTQLFEHPERKRMREGDNSGSDQGPSSGKRAKWNGNRNPDKPKFIFPCRFWKDGRCKKGADCTYRHEPL</sequence>
<dbReference type="OrthoDB" id="4347at2759"/>
<evidence type="ECO:0000256" key="4">
    <source>
        <dbReference type="PROSITE-ProRule" id="PRU00723"/>
    </source>
</evidence>
<proteinExistence type="predicted"/>
<name>A0A6G1HXI1_9PEZI</name>
<keyword evidence="3 4" id="KW-0862">Zinc</keyword>
<feature type="region of interest" description="Disordered" evidence="5">
    <location>
        <begin position="715"/>
        <end position="769"/>
    </location>
</feature>
<feature type="compositionally biased region" description="Polar residues" evidence="5">
    <location>
        <begin position="1"/>
        <end position="16"/>
    </location>
</feature>
<protein>
    <recommendedName>
        <fullName evidence="6">C3H1-type domain-containing protein</fullName>
    </recommendedName>
</protein>
<feature type="compositionally biased region" description="Basic and acidic residues" evidence="5">
    <location>
        <begin position="370"/>
        <end position="400"/>
    </location>
</feature>
<evidence type="ECO:0000256" key="1">
    <source>
        <dbReference type="ARBA" id="ARBA00022723"/>
    </source>
</evidence>
<feature type="compositionally biased region" description="Low complexity" evidence="5">
    <location>
        <begin position="297"/>
        <end position="312"/>
    </location>
</feature>
<feature type="zinc finger region" description="C3H1-type" evidence="4">
    <location>
        <begin position="771"/>
        <end position="793"/>
    </location>
</feature>
<organism evidence="7 8">
    <name type="scientific">Trichodelitschia bisporula</name>
    <dbReference type="NCBI Taxonomy" id="703511"/>
    <lineage>
        <taxon>Eukaryota</taxon>
        <taxon>Fungi</taxon>
        <taxon>Dikarya</taxon>
        <taxon>Ascomycota</taxon>
        <taxon>Pezizomycotina</taxon>
        <taxon>Dothideomycetes</taxon>
        <taxon>Dothideomycetes incertae sedis</taxon>
        <taxon>Phaeotrichales</taxon>
        <taxon>Phaeotrichaceae</taxon>
        <taxon>Trichodelitschia</taxon>
    </lineage>
</organism>
<dbReference type="InterPro" id="IPR000571">
    <property type="entry name" value="Znf_CCCH"/>
</dbReference>
<dbReference type="EMBL" id="ML996695">
    <property type="protein sequence ID" value="KAF2400445.1"/>
    <property type="molecule type" value="Genomic_DNA"/>
</dbReference>
<dbReference type="SUPFAM" id="SSF90229">
    <property type="entry name" value="CCCH zinc finger"/>
    <property type="match status" value="1"/>
</dbReference>
<evidence type="ECO:0000259" key="6">
    <source>
        <dbReference type="PROSITE" id="PS50103"/>
    </source>
</evidence>
<feature type="domain" description="C3H1-type" evidence="6">
    <location>
        <begin position="771"/>
        <end position="793"/>
    </location>
</feature>
<feature type="region of interest" description="Disordered" evidence="5">
    <location>
        <begin position="580"/>
        <end position="611"/>
    </location>
</feature>
<feature type="compositionally biased region" description="Acidic residues" evidence="5">
    <location>
        <begin position="26"/>
        <end position="36"/>
    </location>
</feature>
<feature type="compositionally biased region" description="Basic and acidic residues" evidence="5">
    <location>
        <begin position="234"/>
        <end position="244"/>
    </location>
</feature>
<evidence type="ECO:0000313" key="8">
    <source>
        <dbReference type="Proteomes" id="UP000799640"/>
    </source>
</evidence>
<reference evidence="7" key="1">
    <citation type="journal article" date="2020" name="Stud. Mycol.">
        <title>101 Dothideomycetes genomes: a test case for predicting lifestyles and emergence of pathogens.</title>
        <authorList>
            <person name="Haridas S."/>
            <person name="Albert R."/>
            <person name="Binder M."/>
            <person name="Bloem J."/>
            <person name="Labutti K."/>
            <person name="Salamov A."/>
            <person name="Andreopoulos B."/>
            <person name="Baker S."/>
            <person name="Barry K."/>
            <person name="Bills G."/>
            <person name="Bluhm B."/>
            <person name="Cannon C."/>
            <person name="Castanera R."/>
            <person name="Culley D."/>
            <person name="Daum C."/>
            <person name="Ezra D."/>
            <person name="Gonzalez J."/>
            <person name="Henrissat B."/>
            <person name="Kuo A."/>
            <person name="Liang C."/>
            <person name="Lipzen A."/>
            <person name="Lutzoni F."/>
            <person name="Magnuson J."/>
            <person name="Mondo S."/>
            <person name="Nolan M."/>
            <person name="Ohm R."/>
            <person name="Pangilinan J."/>
            <person name="Park H.-J."/>
            <person name="Ramirez L."/>
            <person name="Alfaro M."/>
            <person name="Sun H."/>
            <person name="Tritt A."/>
            <person name="Yoshinaga Y."/>
            <person name="Zwiers L.-H."/>
            <person name="Turgeon B."/>
            <person name="Goodwin S."/>
            <person name="Spatafora J."/>
            <person name="Crous P."/>
            <person name="Grigoriev I."/>
        </authorList>
    </citation>
    <scope>NUCLEOTIDE SEQUENCE</scope>
    <source>
        <strain evidence="7">CBS 262.69</strain>
    </source>
</reference>
<dbReference type="GO" id="GO:0008270">
    <property type="term" value="F:zinc ion binding"/>
    <property type="evidence" value="ECO:0007669"/>
    <property type="project" value="UniProtKB-KW"/>
</dbReference>
<dbReference type="InterPro" id="IPR036855">
    <property type="entry name" value="Znf_CCCH_sf"/>
</dbReference>
<evidence type="ECO:0000313" key="7">
    <source>
        <dbReference type="EMBL" id="KAF2400445.1"/>
    </source>
</evidence>
<feature type="region of interest" description="Disordered" evidence="5">
    <location>
        <begin position="1"/>
        <end position="46"/>
    </location>
</feature>
<accession>A0A6G1HXI1</accession>
<feature type="region of interest" description="Disordered" evidence="5">
    <location>
        <begin position="422"/>
        <end position="442"/>
    </location>
</feature>